<sequence>MFLSGLDVLFTFQLAYEETVKEINLIINNEKSENKNHLIKILKHDVAKYLKLQHSKESLNSSDY</sequence>
<organism evidence="1 2">
    <name type="scientific">Rhizophagus irregularis</name>
    <dbReference type="NCBI Taxonomy" id="588596"/>
    <lineage>
        <taxon>Eukaryota</taxon>
        <taxon>Fungi</taxon>
        <taxon>Fungi incertae sedis</taxon>
        <taxon>Mucoromycota</taxon>
        <taxon>Glomeromycotina</taxon>
        <taxon>Glomeromycetes</taxon>
        <taxon>Glomerales</taxon>
        <taxon>Glomeraceae</taxon>
        <taxon>Rhizophagus</taxon>
    </lineage>
</organism>
<accession>A0A2I1HTM9</accession>
<gene>
    <name evidence="1" type="ORF">RhiirA4_488335</name>
</gene>
<reference evidence="1 2" key="1">
    <citation type="submission" date="2015-10" db="EMBL/GenBank/DDBJ databases">
        <title>Genome analyses suggest a sexual origin of heterokaryosis in a supposedly ancient asexual fungus.</title>
        <authorList>
            <person name="Ropars J."/>
            <person name="Sedzielewska K."/>
            <person name="Noel J."/>
            <person name="Charron P."/>
            <person name="Farinelli L."/>
            <person name="Marton T."/>
            <person name="Kruger M."/>
            <person name="Pelin A."/>
            <person name="Brachmann A."/>
            <person name="Corradi N."/>
        </authorList>
    </citation>
    <scope>NUCLEOTIDE SEQUENCE [LARGE SCALE GENOMIC DNA]</scope>
    <source>
        <strain evidence="1 2">A4</strain>
    </source>
</reference>
<keyword evidence="2" id="KW-1185">Reference proteome</keyword>
<comment type="caution">
    <text evidence="1">The sequence shown here is derived from an EMBL/GenBank/DDBJ whole genome shotgun (WGS) entry which is preliminary data.</text>
</comment>
<proteinExistence type="predicted"/>
<protein>
    <submittedName>
        <fullName evidence="1">Uncharacterized protein</fullName>
    </submittedName>
</protein>
<name>A0A2I1HTM9_9GLOM</name>
<dbReference type="AlphaFoldDB" id="A0A2I1HTM9"/>
<evidence type="ECO:0000313" key="2">
    <source>
        <dbReference type="Proteomes" id="UP000234323"/>
    </source>
</evidence>
<evidence type="ECO:0000313" key="1">
    <source>
        <dbReference type="EMBL" id="PKY62222.1"/>
    </source>
</evidence>
<dbReference type="EMBL" id="LLXI01006669">
    <property type="protein sequence ID" value="PKY62222.1"/>
    <property type="molecule type" value="Genomic_DNA"/>
</dbReference>
<dbReference type="Proteomes" id="UP000234323">
    <property type="component" value="Unassembled WGS sequence"/>
</dbReference>